<feature type="compositionally biased region" description="Polar residues" evidence="1">
    <location>
        <begin position="344"/>
        <end position="356"/>
    </location>
</feature>
<dbReference type="PANTHER" id="PTHR45725:SF1">
    <property type="entry name" value="DISHEVELLED ASSOCIATED ACTIVATOR OF MORPHOGENESIS, ISOFORM D"/>
    <property type="match status" value="1"/>
</dbReference>
<sequence length="402" mass="44742">MLDITRANNVAIMLSRIKIGLADIRKALLELDDSKLSIDDLRAIGRQLPTAEEMTRLKDFGDLNKLAKADQYFGHVMTIPRLSQRLECMLYRRKLELEVEEIRPDLDVVHKASRELRSSPKFKRVLQAILAVGNALNGSTFRGGARGFQLEALLKLRETKTVKATPDCPTLLHYLAKVLLRSDPALVTFIDDMPHVEAAARVSVQTVTQSVQSLVAGMKQVNEEIQQSRRMPPNPQDRFVIVMQPFALQMSSVIESLQNMSSSLDNELRALLAFYGENPDSPEAPKPEDFFGLILSFSSSLQKAALEVHDSMPKPEPPSPKINVQESTSPSGESTIKGIDAAVQNDTLRPSYSRATGRSVGRGELDQAIRSMRSGKRRERLPPSRPLSKIFVDGARASRIFD</sequence>
<evidence type="ECO:0000313" key="4">
    <source>
        <dbReference type="Proteomes" id="UP001215151"/>
    </source>
</evidence>
<evidence type="ECO:0000313" key="3">
    <source>
        <dbReference type="EMBL" id="KAJ8455460.1"/>
    </source>
</evidence>
<feature type="compositionally biased region" description="Polar residues" evidence="1">
    <location>
        <begin position="322"/>
        <end position="334"/>
    </location>
</feature>
<name>A0AAD7X5E7_9APHY</name>
<comment type="caution">
    <text evidence="3">The sequence shown here is derived from an EMBL/GenBank/DDBJ whole genome shotgun (WGS) entry which is preliminary data.</text>
</comment>
<dbReference type="InterPro" id="IPR051425">
    <property type="entry name" value="Formin_Homology"/>
</dbReference>
<dbReference type="InterPro" id="IPR042201">
    <property type="entry name" value="FH2_Formin_sf"/>
</dbReference>
<accession>A0AAD7X5E7</accession>
<feature type="region of interest" description="Disordered" evidence="1">
    <location>
        <begin position="309"/>
        <end position="387"/>
    </location>
</feature>
<dbReference type="Pfam" id="PF02181">
    <property type="entry name" value="FH2"/>
    <property type="match status" value="1"/>
</dbReference>
<reference evidence="3" key="1">
    <citation type="submission" date="2022-11" db="EMBL/GenBank/DDBJ databases">
        <title>Genome Sequence of Cubamyces cubensis.</title>
        <authorList>
            <person name="Buettner E."/>
        </authorList>
    </citation>
    <scope>NUCLEOTIDE SEQUENCE</scope>
    <source>
        <strain evidence="3">MPL-01</strain>
    </source>
</reference>
<organism evidence="3 4">
    <name type="scientific">Trametes cubensis</name>
    <dbReference type="NCBI Taxonomy" id="1111947"/>
    <lineage>
        <taxon>Eukaryota</taxon>
        <taxon>Fungi</taxon>
        <taxon>Dikarya</taxon>
        <taxon>Basidiomycota</taxon>
        <taxon>Agaricomycotina</taxon>
        <taxon>Agaricomycetes</taxon>
        <taxon>Polyporales</taxon>
        <taxon>Polyporaceae</taxon>
        <taxon>Trametes</taxon>
    </lineage>
</organism>
<dbReference type="EMBL" id="JAPEVG010000770">
    <property type="protein sequence ID" value="KAJ8455460.1"/>
    <property type="molecule type" value="Genomic_DNA"/>
</dbReference>
<evidence type="ECO:0000259" key="2">
    <source>
        <dbReference type="PROSITE" id="PS51444"/>
    </source>
</evidence>
<dbReference type="SUPFAM" id="SSF101447">
    <property type="entry name" value="Formin homology 2 domain (FH2 domain)"/>
    <property type="match status" value="1"/>
</dbReference>
<dbReference type="Gene3D" id="1.20.58.2220">
    <property type="entry name" value="Formin, FH2 domain"/>
    <property type="match status" value="1"/>
</dbReference>
<proteinExistence type="predicted"/>
<dbReference type="Proteomes" id="UP001215151">
    <property type="component" value="Unassembled WGS sequence"/>
</dbReference>
<dbReference type="PROSITE" id="PS51444">
    <property type="entry name" value="FH2"/>
    <property type="match status" value="1"/>
</dbReference>
<dbReference type="PANTHER" id="PTHR45725">
    <property type="entry name" value="FORMIN HOMOLOGY 2 FAMILY MEMBER"/>
    <property type="match status" value="1"/>
</dbReference>
<dbReference type="SMART" id="SM00498">
    <property type="entry name" value="FH2"/>
    <property type="match status" value="1"/>
</dbReference>
<feature type="domain" description="FH2" evidence="2">
    <location>
        <begin position="1"/>
        <end position="327"/>
    </location>
</feature>
<dbReference type="AlphaFoldDB" id="A0AAD7X5E7"/>
<protein>
    <recommendedName>
        <fullName evidence="2">FH2 domain-containing protein</fullName>
    </recommendedName>
</protein>
<evidence type="ECO:0000256" key="1">
    <source>
        <dbReference type="SAM" id="MobiDB-lite"/>
    </source>
</evidence>
<gene>
    <name evidence="3" type="ORF">ONZ51_g12454</name>
</gene>
<dbReference type="InterPro" id="IPR015425">
    <property type="entry name" value="FH2_Formin"/>
</dbReference>
<keyword evidence="4" id="KW-1185">Reference proteome</keyword>